<evidence type="ECO:0000313" key="1">
    <source>
        <dbReference type="EMBL" id="CBY79953.1"/>
    </source>
</evidence>
<organism evidence="1">
    <name type="scientific">Legionella pneumophila</name>
    <dbReference type="NCBI Taxonomy" id="446"/>
    <lineage>
        <taxon>Bacteria</taxon>
        <taxon>Pseudomonadati</taxon>
        <taxon>Pseudomonadota</taxon>
        <taxon>Gammaproteobacteria</taxon>
        <taxon>Legionellales</taxon>
        <taxon>Legionellaceae</taxon>
        <taxon>Legionella</taxon>
    </lineage>
</organism>
<dbReference type="PANTHER" id="PTHR42866:SF1">
    <property type="entry name" value="SPORE COAT POLYSACCHARIDE BIOSYNTHESIS PROTEIN SPSF"/>
    <property type="match status" value="1"/>
</dbReference>
<accession>E7BB57</accession>
<dbReference type="SUPFAM" id="SSF53448">
    <property type="entry name" value="Nucleotide-diphospho-sugar transferases"/>
    <property type="match status" value="1"/>
</dbReference>
<proteinExistence type="predicted"/>
<dbReference type="GO" id="GO:0005829">
    <property type="term" value="C:cytosol"/>
    <property type="evidence" value="ECO:0007669"/>
    <property type="project" value="TreeGrafter"/>
</dbReference>
<reference evidence="1" key="1">
    <citation type="journal article" date="2010" name="Appl. Environ. Microbiol.">
        <title>A specific real-time PCR for simultaneous detection and identification of Legionella pneumophila serogroup 1 in water and clinical samples.</title>
        <authorList>
            <person name="Merault N."/>
            <person name="Rusniok C."/>
            <person name="Jarraud S."/>
            <person name="Gomez-Valero L."/>
            <person name="Cazalet C."/>
            <person name="Marin M."/>
            <person name="Brachet E."/>
            <person name="Aegerter P."/>
            <person name="Gaillard J.L."/>
            <person name="Etienne J."/>
            <person name="Herrmann J.L."/>
            <person name="Lawrence C."/>
            <person name="Buchrieser C."/>
        </authorList>
    </citation>
    <scope>NUCLEOTIDE SEQUENCE</scope>
    <source>
        <strain evidence="1">ATCC 43290</strain>
    </source>
</reference>
<gene>
    <name evidence="1" type="ORF">LPSG12_008</name>
</gene>
<keyword evidence="1" id="KW-0808">Transferase</keyword>
<dbReference type="CDD" id="cd02518">
    <property type="entry name" value="GT2_SpsF"/>
    <property type="match status" value="1"/>
</dbReference>
<dbReference type="Pfam" id="PF02348">
    <property type="entry name" value="CTP_transf_3"/>
    <property type="match status" value="1"/>
</dbReference>
<name>E7BB57_LEGPN</name>
<protein>
    <submittedName>
        <fullName evidence="1">Putative glycosyltransferase</fullName>
    </submittedName>
</protein>
<dbReference type="InterPro" id="IPR029044">
    <property type="entry name" value="Nucleotide-diphossugar_trans"/>
</dbReference>
<dbReference type="Gene3D" id="3.90.550.10">
    <property type="entry name" value="Spore Coat Polysaccharide Biosynthesis Protein SpsA, Chain A"/>
    <property type="match status" value="1"/>
</dbReference>
<dbReference type="InterPro" id="IPR003329">
    <property type="entry name" value="Cytidylyl_trans"/>
</dbReference>
<sequence length="256" mass="29836">MKKIITILQARYSSTRLPGKVLFPILGQPMLIQQINRIKNSTLHGQIVIATSTHYEDEKIVNCCKENGITYYCGKLDDVLDRFYQAASLYQPDHIVRLTGDCPLIDPQIIDEVIQTHLDGNFDYTTNALKPTYPDGLDVEIFKFSALKKAWIEATLNSDREHVTPYIYRNNDQFNIGHFYNDIDLSHLRWTVDWQIDFDLIKRIFENLFPYNPRFTFSDILQFIESNPELKTINTCHTRNEGLQKSLQEDQLISRA</sequence>
<dbReference type="AlphaFoldDB" id="E7BB57"/>
<dbReference type="PANTHER" id="PTHR42866">
    <property type="entry name" value="3-DEOXY-MANNO-OCTULOSONATE CYTIDYLYLTRANSFERASE"/>
    <property type="match status" value="1"/>
</dbReference>
<dbReference type="EMBL" id="FR747826">
    <property type="protein sequence ID" value="CBY79953.1"/>
    <property type="molecule type" value="Genomic_DNA"/>
</dbReference>
<dbReference type="GO" id="GO:0016740">
    <property type="term" value="F:transferase activity"/>
    <property type="evidence" value="ECO:0007669"/>
    <property type="project" value="UniProtKB-KW"/>
</dbReference>